<dbReference type="GO" id="GO:0005524">
    <property type="term" value="F:ATP binding"/>
    <property type="evidence" value="ECO:0007669"/>
    <property type="project" value="UniProtKB-KW"/>
</dbReference>
<dbReference type="InterPro" id="IPR027417">
    <property type="entry name" value="P-loop_NTPase"/>
</dbReference>
<evidence type="ECO:0000256" key="7">
    <source>
        <dbReference type="ARBA" id="ARBA00022989"/>
    </source>
</evidence>
<feature type="domain" description="ABC transmembrane type-1" evidence="11">
    <location>
        <begin position="20"/>
        <end position="298"/>
    </location>
</feature>
<keyword evidence="3" id="KW-1003">Cell membrane</keyword>
<dbReference type="PANTHER" id="PTHR24221:SF276">
    <property type="entry name" value="ABC TRANSPORTER, ATP-BINDING_PERMEASE PROTEIN"/>
    <property type="match status" value="1"/>
</dbReference>
<dbReference type="PROSITE" id="PS50929">
    <property type="entry name" value="ABC_TM1F"/>
    <property type="match status" value="1"/>
</dbReference>
<dbReference type="InterPro" id="IPR039421">
    <property type="entry name" value="Type_1_exporter"/>
</dbReference>
<evidence type="ECO:0000259" key="11">
    <source>
        <dbReference type="PROSITE" id="PS50929"/>
    </source>
</evidence>
<evidence type="ECO:0000256" key="8">
    <source>
        <dbReference type="ARBA" id="ARBA00023136"/>
    </source>
</evidence>
<dbReference type="CDD" id="cd18548">
    <property type="entry name" value="ABC_6TM_Tm287_like"/>
    <property type="match status" value="1"/>
</dbReference>
<dbReference type="EMBL" id="DVNM01000020">
    <property type="protein sequence ID" value="HIU69095.1"/>
    <property type="molecule type" value="Genomic_DNA"/>
</dbReference>
<keyword evidence="6 12" id="KW-0067">ATP-binding</keyword>
<reference evidence="12" key="2">
    <citation type="journal article" date="2021" name="PeerJ">
        <title>Extensive microbial diversity within the chicken gut microbiome revealed by metagenomics and culture.</title>
        <authorList>
            <person name="Gilroy R."/>
            <person name="Ravi A."/>
            <person name="Getino M."/>
            <person name="Pursley I."/>
            <person name="Horton D.L."/>
            <person name="Alikhan N.F."/>
            <person name="Baker D."/>
            <person name="Gharbi K."/>
            <person name="Hall N."/>
            <person name="Watson M."/>
            <person name="Adriaenssens E.M."/>
            <person name="Foster-Nyarko E."/>
            <person name="Jarju S."/>
            <person name="Secka A."/>
            <person name="Antonio M."/>
            <person name="Oren A."/>
            <person name="Chaudhuri R.R."/>
            <person name="La Ragione R."/>
            <person name="Hildebrand F."/>
            <person name="Pallen M.J."/>
        </authorList>
    </citation>
    <scope>NUCLEOTIDE SEQUENCE</scope>
    <source>
        <strain evidence="12">CHK176-6737</strain>
    </source>
</reference>
<dbReference type="Pfam" id="PF00664">
    <property type="entry name" value="ABC_membrane"/>
    <property type="match status" value="1"/>
</dbReference>
<evidence type="ECO:0000256" key="3">
    <source>
        <dbReference type="ARBA" id="ARBA00022475"/>
    </source>
</evidence>
<evidence type="ECO:0000313" key="13">
    <source>
        <dbReference type="Proteomes" id="UP000824125"/>
    </source>
</evidence>
<dbReference type="InterPro" id="IPR017871">
    <property type="entry name" value="ABC_transporter-like_CS"/>
</dbReference>
<feature type="domain" description="ABC transporter" evidence="10">
    <location>
        <begin position="330"/>
        <end position="564"/>
    </location>
</feature>
<dbReference type="GO" id="GO:0005886">
    <property type="term" value="C:plasma membrane"/>
    <property type="evidence" value="ECO:0007669"/>
    <property type="project" value="UniProtKB-SubCell"/>
</dbReference>
<keyword evidence="7 9" id="KW-1133">Transmembrane helix</keyword>
<dbReference type="PROSITE" id="PS00211">
    <property type="entry name" value="ABC_TRANSPORTER_1"/>
    <property type="match status" value="1"/>
</dbReference>
<evidence type="ECO:0000256" key="2">
    <source>
        <dbReference type="ARBA" id="ARBA00022448"/>
    </source>
</evidence>
<dbReference type="PROSITE" id="PS50893">
    <property type="entry name" value="ABC_TRANSPORTER_2"/>
    <property type="match status" value="1"/>
</dbReference>
<keyword evidence="8 9" id="KW-0472">Membrane</keyword>
<dbReference type="InterPro" id="IPR036640">
    <property type="entry name" value="ABC1_TM_sf"/>
</dbReference>
<protein>
    <submittedName>
        <fullName evidence="12">ABC transporter ATP-binding protein</fullName>
    </submittedName>
</protein>
<reference evidence="12" key="1">
    <citation type="submission" date="2020-10" db="EMBL/GenBank/DDBJ databases">
        <authorList>
            <person name="Gilroy R."/>
        </authorList>
    </citation>
    <scope>NUCLEOTIDE SEQUENCE</scope>
    <source>
        <strain evidence="12">CHK176-6737</strain>
    </source>
</reference>
<dbReference type="Gene3D" id="1.20.1560.10">
    <property type="entry name" value="ABC transporter type 1, transmembrane domain"/>
    <property type="match status" value="1"/>
</dbReference>
<dbReference type="InterPro" id="IPR011527">
    <property type="entry name" value="ABC1_TM_dom"/>
</dbReference>
<keyword evidence="2" id="KW-0813">Transport</keyword>
<feature type="transmembrane region" description="Helical" evidence="9">
    <location>
        <begin position="157"/>
        <end position="176"/>
    </location>
</feature>
<sequence length="571" mass="61751">MKKLLVYLKNYKGESVCAPLFKLLEAVFELIVPLIVASIIDRGIADGDRAYIVQMCLVLVGLGVVGMVSAITAQYFAAKAAAGFGRELRHDLFDKISCLSFAQIDLFSTSSLITRITSDVNQVQSGVNLVLRLFMRSPFIVGGAVVMAFVLDSRAGLIFAGVVAMLCVVIFGIMGATMPRYKKIQSALDGLTKMTRENLTGARVIRAFCAEEREQSRFIAQNNSLNTLQKATGRISALLNPVTLVIINVGIVLLIEYGAFRVDTGALSQGQVVALYNYMSQILIELLKLANLIITVTKSFASAGRITAVLSADTQVRLTSDKSSKDDFAVSFSHVSFSYHTTGKAALSDISFTARPGEVIGVIGSTGSGKSTLVNLIPRFYDAQSGRITLFGREINSYTRSELKKLIGVVPQKAVLFQGTIADNLRWADEKADEAAMTAAVQAAQAQDVVDSKGGLDAQVEQEGRNFSGGQRQRLSIARALTGRPPVLILDDSASALDFATEKRLRGAIRSLPYHPVVFMVSQRSSTVMHADKIIVLDEGRAVGIGTHDELMRTCGVYREIYDSQFKGGEA</sequence>
<evidence type="ECO:0000256" key="4">
    <source>
        <dbReference type="ARBA" id="ARBA00022692"/>
    </source>
</evidence>
<dbReference type="AlphaFoldDB" id="A0A9D1SP13"/>
<gene>
    <name evidence="12" type="ORF">IAD23_03980</name>
</gene>
<dbReference type="GO" id="GO:0140359">
    <property type="term" value="F:ABC-type transporter activity"/>
    <property type="evidence" value="ECO:0007669"/>
    <property type="project" value="InterPro"/>
</dbReference>
<feature type="transmembrane region" description="Helical" evidence="9">
    <location>
        <begin position="20"/>
        <end position="40"/>
    </location>
</feature>
<comment type="caution">
    <text evidence="12">The sequence shown here is derived from an EMBL/GenBank/DDBJ whole genome shotgun (WGS) entry which is preliminary data.</text>
</comment>
<keyword evidence="5" id="KW-0547">Nucleotide-binding</keyword>
<dbReference type="InterPro" id="IPR003593">
    <property type="entry name" value="AAA+_ATPase"/>
</dbReference>
<feature type="transmembrane region" description="Helical" evidence="9">
    <location>
        <begin position="238"/>
        <end position="260"/>
    </location>
</feature>
<accession>A0A9D1SP13</accession>
<dbReference type="SMART" id="SM00382">
    <property type="entry name" value="AAA"/>
    <property type="match status" value="1"/>
</dbReference>
<evidence type="ECO:0000259" key="10">
    <source>
        <dbReference type="PROSITE" id="PS50893"/>
    </source>
</evidence>
<dbReference type="GO" id="GO:0016887">
    <property type="term" value="F:ATP hydrolysis activity"/>
    <property type="evidence" value="ECO:0007669"/>
    <property type="project" value="InterPro"/>
</dbReference>
<keyword evidence="4 9" id="KW-0812">Transmembrane</keyword>
<name>A0A9D1SP13_9FIRM</name>
<feature type="transmembrane region" description="Helical" evidence="9">
    <location>
        <begin position="133"/>
        <end position="151"/>
    </location>
</feature>
<dbReference type="InterPro" id="IPR003439">
    <property type="entry name" value="ABC_transporter-like_ATP-bd"/>
</dbReference>
<dbReference type="SUPFAM" id="SSF52540">
    <property type="entry name" value="P-loop containing nucleoside triphosphate hydrolases"/>
    <property type="match status" value="1"/>
</dbReference>
<evidence type="ECO:0000313" key="12">
    <source>
        <dbReference type="EMBL" id="HIU69095.1"/>
    </source>
</evidence>
<dbReference type="PANTHER" id="PTHR24221">
    <property type="entry name" value="ATP-BINDING CASSETTE SUB-FAMILY B"/>
    <property type="match status" value="1"/>
</dbReference>
<organism evidence="12 13">
    <name type="scientific">Candidatus Scybalenecus merdavium</name>
    <dbReference type="NCBI Taxonomy" id="2840939"/>
    <lineage>
        <taxon>Bacteria</taxon>
        <taxon>Bacillati</taxon>
        <taxon>Bacillota</taxon>
        <taxon>Clostridia</taxon>
        <taxon>Eubacteriales</taxon>
        <taxon>Oscillospiraceae</taxon>
        <taxon>Oscillospiraceae incertae sedis</taxon>
        <taxon>Candidatus Scybalenecus</taxon>
    </lineage>
</organism>
<proteinExistence type="predicted"/>
<evidence type="ECO:0000256" key="9">
    <source>
        <dbReference type="SAM" id="Phobius"/>
    </source>
</evidence>
<dbReference type="SUPFAM" id="SSF90123">
    <property type="entry name" value="ABC transporter transmembrane region"/>
    <property type="match status" value="1"/>
</dbReference>
<comment type="subcellular location">
    <subcellularLocation>
        <location evidence="1">Cell membrane</location>
        <topology evidence="1">Multi-pass membrane protein</topology>
    </subcellularLocation>
</comment>
<feature type="transmembrane region" description="Helical" evidence="9">
    <location>
        <begin position="52"/>
        <end position="77"/>
    </location>
</feature>
<dbReference type="FunFam" id="3.40.50.300:FF:000221">
    <property type="entry name" value="Multidrug ABC transporter ATP-binding protein"/>
    <property type="match status" value="1"/>
</dbReference>
<evidence type="ECO:0000256" key="5">
    <source>
        <dbReference type="ARBA" id="ARBA00022741"/>
    </source>
</evidence>
<evidence type="ECO:0000256" key="6">
    <source>
        <dbReference type="ARBA" id="ARBA00022840"/>
    </source>
</evidence>
<dbReference type="Pfam" id="PF00005">
    <property type="entry name" value="ABC_tran"/>
    <property type="match status" value="1"/>
</dbReference>
<dbReference type="Proteomes" id="UP000824125">
    <property type="component" value="Unassembled WGS sequence"/>
</dbReference>
<evidence type="ECO:0000256" key="1">
    <source>
        <dbReference type="ARBA" id="ARBA00004651"/>
    </source>
</evidence>
<dbReference type="Gene3D" id="3.40.50.300">
    <property type="entry name" value="P-loop containing nucleotide triphosphate hydrolases"/>
    <property type="match status" value="1"/>
</dbReference>